<dbReference type="SUPFAM" id="SSF53474">
    <property type="entry name" value="alpha/beta-Hydrolases"/>
    <property type="match status" value="2"/>
</dbReference>
<dbReference type="PANTHER" id="PTHR17630:SF44">
    <property type="entry name" value="PROTEIN AIM2"/>
    <property type="match status" value="1"/>
</dbReference>
<dbReference type="PANTHER" id="PTHR17630">
    <property type="entry name" value="DIENELACTONE HYDROLASE"/>
    <property type="match status" value="1"/>
</dbReference>
<evidence type="ECO:0000313" key="2">
    <source>
        <dbReference type="EMBL" id="GAW05897.1"/>
    </source>
</evidence>
<comment type="caution">
    <text evidence="2">The sequence shown here is derived from an EMBL/GenBank/DDBJ whole genome shotgun (WGS) entry which is preliminary data.</text>
</comment>
<dbReference type="AlphaFoldDB" id="A0A1Q3EFA9"/>
<reference evidence="2 3" key="1">
    <citation type="submission" date="2016-08" db="EMBL/GenBank/DDBJ databases">
        <authorList>
            <consortium name="Lentinula edodes genome sequencing consortium"/>
            <person name="Sakamoto Y."/>
            <person name="Nakade K."/>
            <person name="Sato S."/>
            <person name="Yoshida Y."/>
            <person name="Miyazaki K."/>
            <person name="Natsume S."/>
            <person name="Konno N."/>
        </authorList>
    </citation>
    <scope>NUCLEOTIDE SEQUENCE [LARGE SCALE GENOMIC DNA]</scope>
    <source>
        <strain evidence="2 3">NBRC 111202</strain>
    </source>
</reference>
<sequence length="683" mass="75532">MLLWNPADSLLPHIGPASTSLYPYCIKGVKHEGTPEGKWENINGVECYVGTPSGEYQKDKVLLYLSDIFGPQLPNAQLLVDGFAKNGFKTVAPDFFEKDGVPFDLFDSEEKRQAFDLQIWFSRHGPHITRPLLDKVVAALKGQGVTTFAATGYCYGGRLVFDLAFENITSASIANHPSHLKSPEDLEKYFSTSRVPLLLNTCTVDEQFPLPAQSQADVIFGEGKFTPGYKREYFDGCTHGFAVRGDLSIPQVKAGKEGAFKAAVEWLYKYGFGPEGKASKFGPEELGLFLRYQEVVNHLETCENPSGQQSRIVARGGGWLLKKGLWLSPSRWSAHLSDEKGFGSEPLFHHETRSKISPQAAYVLHNAHPVLSSVFDPYASAFKDIPPLCSFQFPLSNFYRVYSGTFFGILLIHVGTMHYKRLHSQGNCIKGVKHEGTPEGKWETIAGIESYVGTPSGEYQKDKVLLFLCDVFGPQLPNAQLLVDGFAKNGFKTVAPDLFEKDGLPFDVFDSEEKRQAFDLPTWFGRHGPHVARPLLDKVIAALKEQGVTTFASTGYCYGGRLVFDLAFENITSASIASHPSLLKSPDDLEKYFSTSRAPLLLNTCTTDEQFPIPSQSQADLIFGEGKFAPGYRREYFDGCTHGFAVRGDLSIPQVKAGKEGAFKAAVEWLYKYGFGPEGKASK</sequence>
<dbReference type="GO" id="GO:0016787">
    <property type="term" value="F:hydrolase activity"/>
    <property type="evidence" value="ECO:0007669"/>
    <property type="project" value="UniProtKB-KW"/>
</dbReference>
<accession>A0A1Q3EFA9</accession>
<protein>
    <submittedName>
        <fullName evidence="2">Dienelactone hydrolase endo--beta-d-glucanase</fullName>
    </submittedName>
</protein>
<organism evidence="2 3">
    <name type="scientific">Lentinula edodes</name>
    <name type="common">Shiitake mushroom</name>
    <name type="synonym">Lentinus edodes</name>
    <dbReference type="NCBI Taxonomy" id="5353"/>
    <lineage>
        <taxon>Eukaryota</taxon>
        <taxon>Fungi</taxon>
        <taxon>Dikarya</taxon>
        <taxon>Basidiomycota</taxon>
        <taxon>Agaricomycotina</taxon>
        <taxon>Agaricomycetes</taxon>
        <taxon>Agaricomycetidae</taxon>
        <taxon>Agaricales</taxon>
        <taxon>Marasmiineae</taxon>
        <taxon>Omphalotaceae</taxon>
        <taxon>Lentinula</taxon>
    </lineage>
</organism>
<gene>
    <name evidence="2" type="ORF">LENED_007784</name>
</gene>
<dbReference type="STRING" id="5353.A0A1Q3EFA9"/>
<feature type="domain" description="Dienelactone hydrolase" evidence="1">
    <location>
        <begin position="448"/>
        <end position="673"/>
    </location>
</feature>
<dbReference type="Proteomes" id="UP000188533">
    <property type="component" value="Unassembled WGS sequence"/>
</dbReference>
<dbReference type="InterPro" id="IPR029058">
    <property type="entry name" value="AB_hydrolase_fold"/>
</dbReference>
<reference evidence="2 3" key="2">
    <citation type="submission" date="2017-02" db="EMBL/GenBank/DDBJ databases">
        <title>A genome survey and senescence transcriptome analysis in Lentinula edodes.</title>
        <authorList>
            <person name="Sakamoto Y."/>
            <person name="Nakade K."/>
            <person name="Sato S."/>
            <person name="Yoshida Y."/>
            <person name="Miyazaki K."/>
            <person name="Natsume S."/>
            <person name="Konno N."/>
        </authorList>
    </citation>
    <scope>NUCLEOTIDE SEQUENCE [LARGE SCALE GENOMIC DNA]</scope>
    <source>
        <strain evidence="2 3">NBRC 111202</strain>
    </source>
</reference>
<keyword evidence="2" id="KW-0378">Hydrolase</keyword>
<name>A0A1Q3EFA9_LENED</name>
<feature type="domain" description="Dienelactone hydrolase" evidence="1">
    <location>
        <begin position="46"/>
        <end position="270"/>
    </location>
</feature>
<dbReference type="EMBL" id="BDGU01000282">
    <property type="protein sequence ID" value="GAW05897.1"/>
    <property type="molecule type" value="Genomic_DNA"/>
</dbReference>
<dbReference type="Pfam" id="PF01738">
    <property type="entry name" value="DLH"/>
    <property type="match status" value="2"/>
</dbReference>
<evidence type="ECO:0000313" key="3">
    <source>
        <dbReference type="Proteomes" id="UP000188533"/>
    </source>
</evidence>
<keyword evidence="3" id="KW-1185">Reference proteome</keyword>
<dbReference type="Gene3D" id="3.40.50.1820">
    <property type="entry name" value="alpha/beta hydrolase"/>
    <property type="match status" value="2"/>
</dbReference>
<dbReference type="InterPro" id="IPR002925">
    <property type="entry name" value="Dienelactn_hydro"/>
</dbReference>
<evidence type="ECO:0000259" key="1">
    <source>
        <dbReference type="Pfam" id="PF01738"/>
    </source>
</evidence>
<proteinExistence type="predicted"/>